<dbReference type="SUPFAM" id="SSF46938">
    <property type="entry name" value="CRAL/TRIO N-terminal domain"/>
    <property type="match status" value="1"/>
</dbReference>
<evidence type="ECO:0000259" key="4">
    <source>
        <dbReference type="PROSITE" id="PS50191"/>
    </source>
</evidence>
<feature type="domain" description="CRAL-TRIO" evidence="4">
    <location>
        <begin position="61"/>
        <end position="201"/>
    </location>
</feature>
<reference evidence="5" key="1">
    <citation type="submission" date="2022-08" db="EMBL/GenBank/DDBJ databases">
        <authorList>
            <person name="Gutierrez-Valencia J."/>
        </authorList>
    </citation>
    <scope>NUCLEOTIDE SEQUENCE</scope>
</reference>
<organism evidence="5 6">
    <name type="scientific">Linum tenue</name>
    <dbReference type="NCBI Taxonomy" id="586396"/>
    <lineage>
        <taxon>Eukaryota</taxon>
        <taxon>Viridiplantae</taxon>
        <taxon>Streptophyta</taxon>
        <taxon>Embryophyta</taxon>
        <taxon>Tracheophyta</taxon>
        <taxon>Spermatophyta</taxon>
        <taxon>Magnoliopsida</taxon>
        <taxon>eudicotyledons</taxon>
        <taxon>Gunneridae</taxon>
        <taxon>Pentapetalae</taxon>
        <taxon>rosids</taxon>
        <taxon>fabids</taxon>
        <taxon>Malpighiales</taxon>
        <taxon>Linaceae</taxon>
        <taxon>Linum</taxon>
    </lineage>
</organism>
<keyword evidence="6" id="KW-1185">Reference proteome</keyword>
<proteinExistence type="predicted"/>
<dbReference type="AlphaFoldDB" id="A0AAV0RWG8"/>
<sequence length="236" mass="27747">NPFPIPDPTHQEQDRRCSTKGTDVVLLKFLRAREFKVNEAFEMLKKTLLWRKENNIDSILEEDLGEDLAAAFFTNDVDREGHLISYNAYDFFENQELYAKAFGDEEKRKHFLRWRIQPLEKEVQKLQLKPGCVTSLLQISDLKNSPSASKKEFRVAMKQAVGILQDNYPELVARNIFINVPFWYYAFNALLFPFLTQRTRSTDDGSLERECNGDSLNRRRFLLCRGTQKPFFILFF</sequence>
<dbReference type="PANTHER" id="PTHR45932">
    <property type="entry name" value="PATELLIN-1"/>
    <property type="match status" value="1"/>
</dbReference>
<dbReference type="PANTHER" id="PTHR45932:SF2">
    <property type="entry name" value="PATELLIN-4"/>
    <property type="match status" value="1"/>
</dbReference>
<dbReference type="InterPro" id="IPR001251">
    <property type="entry name" value="CRAL-TRIO_dom"/>
</dbReference>
<dbReference type="InterPro" id="IPR044834">
    <property type="entry name" value="PATL"/>
</dbReference>
<name>A0AAV0RWG8_9ROSI</name>
<dbReference type="SMART" id="SM01100">
    <property type="entry name" value="CRAL_TRIO_N"/>
    <property type="match status" value="1"/>
</dbReference>
<dbReference type="SMART" id="SM00516">
    <property type="entry name" value="SEC14"/>
    <property type="match status" value="1"/>
</dbReference>
<feature type="non-terminal residue" evidence="5">
    <location>
        <position position="1"/>
    </location>
</feature>
<evidence type="ECO:0000256" key="1">
    <source>
        <dbReference type="ARBA" id="ARBA00004370"/>
    </source>
</evidence>
<protein>
    <recommendedName>
        <fullName evidence="4">CRAL-TRIO domain-containing protein</fullName>
    </recommendedName>
</protein>
<gene>
    <name evidence="5" type="ORF">LITE_LOCUS49839</name>
</gene>
<evidence type="ECO:0000313" key="6">
    <source>
        <dbReference type="Proteomes" id="UP001154282"/>
    </source>
</evidence>
<dbReference type="EMBL" id="CAMGYJ010000011">
    <property type="protein sequence ID" value="CAI0560872.1"/>
    <property type="molecule type" value="Genomic_DNA"/>
</dbReference>
<evidence type="ECO:0000256" key="2">
    <source>
        <dbReference type="ARBA" id="ARBA00022448"/>
    </source>
</evidence>
<dbReference type="PROSITE" id="PS50191">
    <property type="entry name" value="CRAL_TRIO"/>
    <property type="match status" value="1"/>
</dbReference>
<dbReference type="SUPFAM" id="SSF52087">
    <property type="entry name" value="CRAL/TRIO domain"/>
    <property type="match status" value="1"/>
</dbReference>
<keyword evidence="2" id="KW-0813">Transport</keyword>
<feature type="non-terminal residue" evidence="5">
    <location>
        <position position="236"/>
    </location>
</feature>
<keyword evidence="3" id="KW-0472">Membrane</keyword>
<dbReference type="Pfam" id="PF00650">
    <property type="entry name" value="CRAL_TRIO"/>
    <property type="match status" value="1"/>
</dbReference>
<dbReference type="CDD" id="cd00170">
    <property type="entry name" value="SEC14"/>
    <property type="match status" value="1"/>
</dbReference>
<dbReference type="InterPro" id="IPR036273">
    <property type="entry name" value="CRAL/TRIO_N_dom_sf"/>
</dbReference>
<evidence type="ECO:0000256" key="3">
    <source>
        <dbReference type="ARBA" id="ARBA00023136"/>
    </source>
</evidence>
<dbReference type="Gene3D" id="3.40.525.10">
    <property type="entry name" value="CRAL-TRIO lipid binding domain"/>
    <property type="match status" value="1"/>
</dbReference>
<dbReference type="GO" id="GO:0008289">
    <property type="term" value="F:lipid binding"/>
    <property type="evidence" value="ECO:0007669"/>
    <property type="project" value="InterPro"/>
</dbReference>
<comment type="caution">
    <text evidence="5">The sequence shown here is derived from an EMBL/GenBank/DDBJ whole genome shotgun (WGS) entry which is preliminary data.</text>
</comment>
<comment type="subcellular location">
    <subcellularLocation>
        <location evidence="1">Membrane</location>
    </subcellularLocation>
</comment>
<dbReference type="Pfam" id="PF03765">
    <property type="entry name" value="CRAL_TRIO_N"/>
    <property type="match status" value="1"/>
</dbReference>
<dbReference type="GO" id="GO:0016020">
    <property type="term" value="C:membrane"/>
    <property type="evidence" value="ECO:0007669"/>
    <property type="project" value="UniProtKB-SubCell"/>
</dbReference>
<dbReference type="InterPro" id="IPR036865">
    <property type="entry name" value="CRAL-TRIO_dom_sf"/>
</dbReference>
<dbReference type="Proteomes" id="UP001154282">
    <property type="component" value="Unassembled WGS sequence"/>
</dbReference>
<accession>A0AAV0RWG8</accession>
<dbReference type="InterPro" id="IPR011074">
    <property type="entry name" value="CRAL/TRIO_N_dom"/>
</dbReference>
<evidence type="ECO:0000313" key="5">
    <source>
        <dbReference type="EMBL" id="CAI0560872.1"/>
    </source>
</evidence>